<dbReference type="Gene3D" id="1.10.4030.10">
    <property type="entry name" value="Porin chaperone SurA, peptide-binding domain"/>
    <property type="match status" value="1"/>
</dbReference>
<keyword evidence="3" id="KW-1185">Reference proteome</keyword>
<dbReference type="SUPFAM" id="SSF109998">
    <property type="entry name" value="Triger factor/SurA peptide-binding domain-like"/>
    <property type="match status" value="1"/>
</dbReference>
<dbReference type="RefSeq" id="WP_041060358.1">
    <property type="nucleotide sequence ID" value="NZ_JXAL01000003.1"/>
</dbReference>
<name>A0ABR5A7M3_9BACL</name>
<dbReference type="InterPro" id="IPR027304">
    <property type="entry name" value="Trigger_fact/SurA_dom_sf"/>
</dbReference>
<keyword evidence="1" id="KW-1133">Transmembrane helix</keyword>
<dbReference type="Proteomes" id="UP000054526">
    <property type="component" value="Unassembled WGS sequence"/>
</dbReference>
<keyword evidence="1" id="KW-0812">Transmembrane</keyword>
<evidence type="ECO:0000313" key="2">
    <source>
        <dbReference type="EMBL" id="KIL37018.1"/>
    </source>
</evidence>
<comment type="caution">
    <text evidence="2">The sequence shown here is derived from an EMBL/GenBank/DDBJ whole genome shotgun (WGS) entry which is preliminary data.</text>
</comment>
<reference evidence="2 3" key="1">
    <citation type="submission" date="2014-12" db="EMBL/GenBank/DDBJ databases">
        <title>Draft genome sequence of Cohnella kolymensis strain B-2846.</title>
        <authorList>
            <person name="Karlyshev A.V."/>
            <person name="Kudryashova E.B."/>
        </authorList>
    </citation>
    <scope>NUCLEOTIDE SEQUENCE [LARGE SCALE GENOMIC DNA]</scope>
    <source>
        <strain evidence="2 3">VKM B-2846</strain>
    </source>
</reference>
<organism evidence="2 3">
    <name type="scientific">Cohnella kolymensis</name>
    <dbReference type="NCBI Taxonomy" id="1590652"/>
    <lineage>
        <taxon>Bacteria</taxon>
        <taxon>Bacillati</taxon>
        <taxon>Bacillota</taxon>
        <taxon>Bacilli</taxon>
        <taxon>Bacillales</taxon>
        <taxon>Paenibacillaceae</taxon>
        <taxon>Cohnella</taxon>
    </lineage>
</organism>
<evidence type="ECO:0000313" key="3">
    <source>
        <dbReference type="Proteomes" id="UP000054526"/>
    </source>
</evidence>
<gene>
    <name evidence="2" type="ORF">SD71_04905</name>
</gene>
<protein>
    <submittedName>
        <fullName evidence="2">Uncharacterized protein</fullName>
    </submittedName>
</protein>
<proteinExistence type="predicted"/>
<dbReference type="EMBL" id="JXAL01000003">
    <property type="protein sequence ID" value="KIL37018.1"/>
    <property type="molecule type" value="Genomic_DNA"/>
</dbReference>
<dbReference type="Pfam" id="PF13624">
    <property type="entry name" value="SurA_N_3"/>
    <property type="match status" value="1"/>
</dbReference>
<accession>A0ABR5A7M3</accession>
<keyword evidence="1" id="KW-0472">Membrane</keyword>
<feature type="transmembrane region" description="Helical" evidence="1">
    <location>
        <begin position="48"/>
        <end position="68"/>
    </location>
</feature>
<evidence type="ECO:0000256" key="1">
    <source>
        <dbReference type="SAM" id="Phobius"/>
    </source>
</evidence>
<sequence>MDQYRLDLETKLQQSPIDDSTILSHVDKVVARHEKHLEKSRRPVRFRLGYLTVFVIGLIAIGMTVSPLSDLFHGKTATKAEMPLVEGEGIRIMPEEFLLYKANIEEVNKQPNATPINISDEQIIDNMITDELTVQYAKKLGIVATKEEIDKEIAFQRDALQQSPKDNPIRDIMANRIKRSGLSEDEFWESEMTRRYYEKAILGGKLASKLAKDRIVKIGDGSGCVNFTKELLAKNKDKLTINWSVLQDADTRKDELNNNAKKKASFIERMAHPYENVQFLSGEATIKNDSLSQKFQFSMTRDESNERKFSFVSPGVTGTPSSVYKTTTQTIVAPFSTHAWLAVDVSLWSFAKDESLLGRHVYVVEGKLPAEQTKKNECFQIQAMGG</sequence>